<evidence type="ECO:0000256" key="1">
    <source>
        <dbReference type="SAM" id="Phobius"/>
    </source>
</evidence>
<keyword evidence="3" id="KW-1185">Reference proteome</keyword>
<accession>A0ABP1RQU2</accession>
<dbReference type="Proteomes" id="UP001642540">
    <property type="component" value="Unassembled WGS sequence"/>
</dbReference>
<dbReference type="EMBL" id="CAXLJM020000097">
    <property type="protein sequence ID" value="CAL8133225.1"/>
    <property type="molecule type" value="Genomic_DNA"/>
</dbReference>
<gene>
    <name evidence="2" type="ORF">ODALV1_LOCUS24970</name>
</gene>
<comment type="caution">
    <text evidence="2">The sequence shown here is derived from an EMBL/GenBank/DDBJ whole genome shotgun (WGS) entry which is preliminary data.</text>
</comment>
<evidence type="ECO:0000313" key="3">
    <source>
        <dbReference type="Proteomes" id="UP001642540"/>
    </source>
</evidence>
<dbReference type="SUPFAM" id="SSF52047">
    <property type="entry name" value="RNI-like"/>
    <property type="match status" value="1"/>
</dbReference>
<feature type="transmembrane region" description="Helical" evidence="1">
    <location>
        <begin position="342"/>
        <end position="367"/>
    </location>
</feature>
<protein>
    <submittedName>
        <fullName evidence="2">Uncharacterized protein</fullName>
    </submittedName>
</protein>
<proteinExistence type="predicted"/>
<keyword evidence="1" id="KW-0472">Membrane</keyword>
<dbReference type="Gene3D" id="3.80.10.10">
    <property type="entry name" value="Ribonuclease Inhibitor"/>
    <property type="match status" value="1"/>
</dbReference>
<reference evidence="2 3" key="1">
    <citation type="submission" date="2024-08" db="EMBL/GenBank/DDBJ databases">
        <authorList>
            <person name="Cucini C."/>
            <person name="Frati F."/>
        </authorList>
    </citation>
    <scope>NUCLEOTIDE SEQUENCE [LARGE SCALE GENOMIC DNA]</scope>
</reference>
<feature type="transmembrane region" description="Helical" evidence="1">
    <location>
        <begin position="401"/>
        <end position="420"/>
    </location>
</feature>
<keyword evidence="1" id="KW-0812">Transmembrane</keyword>
<dbReference type="InterPro" id="IPR032675">
    <property type="entry name" value="LRR_dom_sf"/>
</dbReference>
<keyword evidence="1" id="KW-1133">Transmembrane helix</keyword>
<name>A0ABP1RQU2_9HEXA</name>
<sequence>MHQLSFHPKLNLNSLLNSFSNCLLHLTIYELLIPNTNSSIGFKKHFPQDLVPLHKPMILSKYFEEPFNPDAYNRPQLYNIPHAFILPSNDVHYFYFVREGHSAVIFPKVANFSSRWTFDFRNAPTILKEGVFEILITDEPDMMQELWVSTVDSIDEGIRDATVANHFTKLIIKLSLETNELREVRLVYKDLLDYKMVSILINDWLKVSNIQDSIDSNLQQISDNTKMDWFGGLKHIGYIEFQIIALNMTIVTKGYSISTSFRFFQTWMSSDLMLFHIVFPNSTMAYDANTTSVTRRAGDIKFEDTANTYMAFEETGFKFITCGGGVRGTVSLIGYVSAFDNWIWAWFAIFVIAASTAVVLSSGFLTVELRMFERISTLDCMFMPLDTVLEQGSSLHESRNVVYCISVAWVLVGVVLSNAYKGQNITDLSSPIPPIKPTKFTDLVDMNFTIYTHPEDEQKTKEYDKKPNILSKLIVEADSGNGIVQKYMRIHEKLANFTSIELLNSRRNTSYDRYVEKIKSCDRTAFMGWSDEIESSRLHLDDIISNAGRHSDEEFISIGEETLFQMTKGWTLGNVAIVTNDIPTRMSTMVESDNLDKIRTEVTMTTVPEVPGNSTSHSGWYNLSPQLKKTVLSNLKGNENEFLKYRLVNSTWKSMVDNILEQKRISAWTRWDPNINKESNFDMIPSIELRPTWTLVEETENEQAKSYTGLEWQYPIPSGQNRKLGTPFPSNAVKISFSDTHYPNDTDMTGRVSVFLQFIGSYSHAFRYVSSILLTNIKLQVATFTTILGHLENLEVLSLDDIRVHSDETHTEENFPQLPRLKHLKVNTGMQSVSRTLLQNYGKQLESLEMNAPLPCFETIRYDNLQQLKLAPISRIEPNELLPCLQGVNLFPMLKRFSVCHHEYMFTHEELLKWIDGFPQSLHRLQMDVIVDENIERKVEAESTKNITENVVTFPLVHTLGIYYPKNYNANIRAVRDDIMPKFPNMQTLHLISAHQLWDDFDVSQVKVKDKGTDEDFPYTYGETSRAVKEKLRNAVLRKSNVINETEKVLEQVNDDSDWETVEETDDVDEEMVSGCKDITKYITKVENNILKWDRPPNYNFSEELREGFRQKALLIRDSFLTDKCPHLRKITI</sequence>
<evidence type="ECO:0000313" key="2">
    <source>
        <dbReference type="EMBL" id="CAL8133225.1"/>
    </source>
</evidence>
<organism evidence="2 3">
    <name type="scientific">Orchesella dallaii</name>
    <dbReference type="NCBI Taxonomy" id="48710"/>
    <lineage>
        <taxon>Eukaryota</taxon>
        <taxon>Metazoa</taxon>
        <taxon>Ecdysozoa</taxon>
        <taxon>Arthropoda</taxon>
        <taxon>Hexapoda</taxon>
        <taxon>Collembola</taxon>
        <taxon>Entomobryomorpha</taxon>
        <taxon>Entomobryoidea</taxon>
        <taxon>Orchesellidae</taxon>
        <taxon>Orchesellinae</taxon>
        <taxon>Orchesella</taxon>
    </lineage>
</organism>